<dbReference type="InterPro" id="IPR000182">
    <property type="entry name" value="GNAT_dom"/>
</dbReference>
<accession>A0A443QE63</accession>
<dbReference type="InterPro" id="IPR016181">
    <property type="entry name" value="Acyl_CoA_acyltransferase"/>
</dbReference>
<evidence type="ECO:0000313" key="3">
    <source>
        <dbReference type="EMBL" id="RWS01286.1"/>
    </source>
</evidence>
<dbReference type="Gene3D" id="3.40.630.30">
    <property type="match status" value="1"/>
</dbReference>
<gene>
    <name evidence="3" type="ORF">B4U79_16749</name>
</gene>
<evidence type="ECO:0000256" key="1">
    <source>
        <dbReference type="SAM" id="MobiDB-lite"/>
    </source>
</evidence>
<name>A0A443QE63_9ACAR</name>
<dbReference type="OrthoDB" id="2115692at2759"/>
<dbReference type="Proteomes" id="UP000285301">
    <property type="component" value="Unassembled WGS sequence"/>
</dbReference>
<proteinExistence type="predicted"/>
<dbReference type="STRING" id="1965070.A0A443QE63"/>
<dbReference type="GO" id="GO:0008080">
    <property type="term" value="F:N-acetyltransferase activity"/>
    <property type="evidence" value="ECO:0007669"/>
    <property type="project" value="TreeGrafter"/>
</dbReference>
<dbReference type="PANTHER" id="PTHR20905:SF1">
    <property type="entry name" value="AT07410P-RELATED"/>
    <property type="match status" value="1"/>
</dbReference>
<dbReference type="AlphaFoldDB" id="A0A443QE63"/>
<dbReference type="CDD" id="cd04301">
    <property type="entry name" value="NAT_SF"/>
    <property type="match status" value="1"/>
</dbReference>
<evidence type="ECO:0000259" key="2">
    <source>
        <dbReference type="Pfam" id="PF00583"/>
    </source>
</evidence>
<dbReference type="EMBL" id="NCKU01009480">
    <property type="protein sequence ID" value="RWS01286.1"/>
    <property type="molecule type" value="Genomic_DNA"/>
</dbReference>
<feature type="region of interest" description="Disordered" evidence="1">
    <location>
        <begin position="96"/>
        <end position="116"/>
    </location>
</feature>
<comment type="caution">
    <text evidence="3">The sequence shown here is derived from an EMBL/GenBank/DDBJ whole genome shotgun (WGS) entry which is preliminary data.</text>
</comment>
<reference evidence="3 4" key="1">
    <citation type="journal article" date="2018" name="Gigascience">
        <title>Genomes of trombidid mites reveal novel predicted allergens and laterally-transferred genes associated with secondary metabolism.</title>
        <authorList>
            <person name="Dong X."/>
            <person name="Chaisiri K."/>
            <person name="Xia D."/>
            <person name="Armstrong S.D."/>
            <person name="Fang Y."/>
            <person name="Donnelly M.J."/>
            <person name="Kadowaki T."/>
            <person name="McGarry J.W."/>
            <person name="Darby A.C."/>
            <person name="Makepeace B.L."/>
        </authorList>
    </citation>
    <scope>NUCLEOTIDE SEQUENCE [LARGE SCALE GENOMIC DNA]</scope>
    <source>
        <strain evidence="3">UoL-WK</strain>
    </source>
</reference>
<dbReference type="SUPFAM" id="SSF55729">
    <property type="entry name" value="Acyl-CoA N-acyltransferases (Nat)"/>
    <property type="match status" value="1"/>
</dbReference>
<feature type="domain" description="N-acetyltransferase" evidence="2">
    <location>
        <begin position="73"/>
        <end position="204"/>
    </location>
</feature>
<protein>
    <recommendedName>
        <fullName evidence="2">N-acetyltransferase domain-containing protein</fullName>
    </recommendedName>
</protein>
<dbReference type="Pfam" id="PF00583">
    <property type="entry name" value="Acetyltransf_1"/>
    <property type="match status" value="1"/>
</dbReference>
<evidence type="ECO:0000313" key="4">
    <source>
        <dbReference type="Proteomes" id="UP000285301"/>
    </source>
</evidence>
<sequence>METQCSQIDSRNIKLRLRLLDSNKDLEKVIALFADTFSRFEPLSKHLGQDRATFLPFAKSAAKRCTKESLSFVCEDISDGDRLVGFILNETFDASETNTHSSNENEIDHCESDDENDCDDNNQIKSLLKQLDRQWQLQNQELVETERIFHIAAVGVDSDYNNLGIASKLILASLNHAKATGYRVVIVEATAIATQKIFEKKYGFKAVVKQIYDEFTYNGKNVFKGLNDPPYCILFEKYLDDWNCVQIEECCNQAI</sequence>
<dbReference type="PANTHER" id="PTHR20905">
    <property type="entry name" value="N-ACETYLTRANSFERASE-RELATED"/>
    <property type="match status" value="1"/>
</dbReference>
<keyword evidence="4" id="KW-1185">Reference proteome</keyword>
<organism evidence="3 4">
    <name type="scientific">Dinothrombium tinctorium</name>
    <dbReference type="NCBI Taxonomy" id="1965070"/>
    <lineage>
        <taxon>Eukaryota</taxon>
        <taxon>Metazoa</taxon>
        <taxon>Ecdysozoa</taxon>
        <taxon>Arthropoda</taxon>
        <taxon>Chelicerata</taxon>
        <taxon>Arachnida</taxon>
        <taxon>Acari</taxon>
        <taxon>Acariformes</taxon>
        <taxon>Trombidiformes</taxon>
        <taxon>Prostigmata</taxon>
        <taxon>Anystina</taxon>
        <taxon>Parasitengona</taxon>
        <taxon>Trombidioidea</taxon>
        <taxon>Trombidiidae</taxon>
        <taxon>Dinothrombium</taxon>
    </lineage>
</organism>